<accession>A0A0E0AKF3</accession>
<reference evidence="2" key="2">
    <citation type="submission" date="2018-05" db="EMBL/GenBank/DDBJ databases">
        <title>OgluRS3 (Oryza glumaepatula Reference Sequence Version 3).</title>
        <authorList>
            <person name="Zhang J."/>
            <person name="Kudrna D."/>
            <person name="Lee S."/>
            <person name="Talag J."/>
            <person name="Welchert J."/>
            <person name="Wing R.A."/>
        </authorList>
    </citation>
    <scope>NUCLEOTIDE SEQUENCE [LARGE SCALE GENOMIC DNA]</scope>
</reference>
<organism evidence="2">
    <name type="scientific">Oryza glumipatula</name>
    <dbReference type="NCBI Taxonomy" id="40148"/>
    <lineage>
        <taxon>Eukaryota</taxon>
        <taxon>Viridiplantae</taxon>
        <taxon>Streptophyta</taxon>
        <taxon>Embryophyta</taxon>
        <taxon>Tracheophyta</taxon>
        <taxon>Spermatophyta</taxon>
        <taxon>Magnoliopsida</taxon>
        <taxon>Liliopsida</taxon>
        <taxon>Poales</taxon>
        <taxon>Poaceae</taxon>
        <taxon>BOP clade</taxon>
        <taxon>Oryzoideae</taxon>
        <taxon>Oryzeae</taxon>
        <taxon>Oryzinae</taxon>
        <taxon>Oryza</taxon>
    </lineage>
</organism>
<evidence type="ECO:0000313" key="2">
    <source>
        <dbReference type="EnsemblPlants" id="OGLUM07G15600.1"/>
    </source>
</evidence>
<evidence type="ECO:0000313" key="3">
    <source>
        <dbReference type="Proteomes" id="UP000026961"/>
    </source>
</evidence>
<dbReference type="Proteomes" id="UP000026961">
    <property type="component" value="Chromosome 7"/>
</dbReference>
<keyword evidence="3" id="KW-1185">Reference proteome</keyword>
<reference evidence="2" key="1">
    <citation type="submission" date="2015-04" db="UniProtKB">
        <authorList>
            <consortium name="EnsemblPlants"/>
        </authorList>
    </citation>
    <scope>IDENTIFICATION</scope>
</reference>
<dbReference type="EnsemblPlants" id="OGLUM07G15600.1">
    <property type="protein sequence ID" value="OGLUM07G15600.1"/>
    <property type="gene ID" value="OGLUM07G15600"/>
</dbReference>
<sequence length="179" mass="18710">MVSSKPKWWLGSTGSTLPMSSQCVTPGIGSTPTISTLSSLKSLSLHRNLSGLFLISGLRHPFSIGFATASRSGPSRSSSQLKSPPSTTSPCLWTTSKWSRKRAALARRSAAPTSVGVGGTRRHVAAHTRWALRGCHGGKGLYTIGESSPGGSIRGGDTDSAHRRMCASSASNLLSCNQN</sequence>
<evidence type="ECO:0000256" key="1">
    <source>
        <dbReference type="SAM" id="MobiDB-lite"/>
    </source>
</evidence>
<proteinExistence type="predicted"/>
<dbReference type="HOGENOM" id="CLU_1799416_0_0_1"/>
<feature type="compositionally biased region" description="Low complexity" evidence="1">
    <location>
        <begin position="70"/>
        <end position="90"/>
    </location>
</feature>
<dbReference type="Gramene" id="OGLUM07G15600.1">
    <property type="protein sequence ID" value="OGLUM07G15600.1"/>
    <property type="gene ID" value="OGLUM07G15600"/>
</dbReference>
<protein>
    <submittedName>
        <fullName evidence="2">Uncharacterized protein</fullName>
    </submittedName>
</protein>
<feature type="region of interest" description="Disordered" evidence="1">
    <location>
        <begin position="69"/>
        <end position="92"/>
    </location>
</feature>
<dbReference type="AlphaFoldDB" id="A0A0E0AKF3"/>
<name>A0A0E0AKF3_9ORYZ</name>